<dbReference type="AlphaFoldDB" id="A0A3B5Q3Q1"/>
<feature type="binding site" evidence="5">
    <location>
        <position position="174"/>
    </location>
    <ligand>
        <name>a divalent metal cation</name>
        <dbReference type="ChEBI" id="CHEBI:60240"/>
        <label>1</label>
    </ligand>
</feature>
<dbReference type="InterPro" id="IPR001130">
    <property type="entry name" value="TatD-like"/>
</dbReference>
<feature type="binding site" evidence="5">
    <location>
        <position position="107"/>
    </location>
    <ligand>
        <name>a divalent metal cation</name>
        <dbReference type="ChEBI" id="CHEBI:60240"/>
        <label>2</label>
    </ligand>
</feature>
<evidence type="ECO:0000256" key="1">
    <source>
        <dbReference type="ARBA" id="ARBA00009275"/>
    </source>
</evidence>
<comment type="function">
    <text evidence="4">Exhibits 3'-exonuclease activities and apurinic/apyrimidinic (AP) endonuclease (in vitro). Show preferential AP endonuclease activity on double-stranded DNA substrates and 3'- exonuclease activity on single-stranded DNA.</text>
</comment>
<dbReference type="InterPro" id="IPR032466">
    <property type="entry name" value="Metal_Hydrolase"/>
</dbReference>
<dbReference type="Proteomes" id="UP000002852">
    <property type="component" value="Unassembled WGS sequence"/>
</dbReference>
<reference evidence="6" key="3">
    <citation type="submission" date="2025-08" db="UniProtKB">
        <authorList>
            <consortium name="Ensembl"/>
        </authorList>
    </citation>
    <scope>IDENTIFICATION</scope>
    <source>
        <strain evidence="6">JP 163 A</strain>
    </source>
</reference>
<evidence type="ECO:0000313" key="7">
    <source>
        <dbReference type="Proteomes" id="UP000002852"/>
    </source>
</evidence>
<dbReference type="CDD" id="cd01310">
    <property type="entry name" value="TatD_DNAse"/>
    <property type="match status" value="1"/>
</dbReference>
<dbReference type="GO" id="GO:0016788">
    <property type="term" value="F:hydrolase activity, acting on ester bonds"/>
    <property type="evidence" value="ECO:0007669"/>
    <property type="project" value="InterPro"/>
</dbReference>
<feature type="binding site" evidence="5">
    <location>
        <position position="128"/>
    </location>
    <ligand>
        <name>a divalent metal cation</name>
        <dbReference type="ChEBI" id="CHEBI:60240"/>
        <label>2</label>
    </ligand>
</feature>
<dbReference type="GeneTree" id="ENSGT00720000108846"/>
<evidence type="ECO:0000256" key="4">
    <source>
        <dbReference type="ARBA" id="ARBA00093287"/>
    </source>
</evidence>
<dbReference type="PANTHER" id="PTHR46317">
    <property type="entry name" value="HYDROLASE OF PHP SUPERFAMILY-RELATED PROTEIN"/>
    <property type="match status" value="1"/>
</dbReference>
<evidence type="ECO:0000313" key="6">
    <source>
        <dbReference type="Ensembl" id="ENSXMAP00000025735.1"/>
    </source>
</evidence>
<keyword evidence="3" id="KW-0378">Hydrolase</keyword>
<dbReference type="PANTHER" id="PTHR46317:SF3">
    <property type="entry name" value="DEOXYRIBONUCLEASE TATDN3-RELATED"/>
    <property type="match status" value="1"/>
</dbReference>
<evidence type="ECO:0000256" key="5">
    <source>
        <dbReference type="PIRSR" id="PIRSR005902-1"/>
    </source>
</evidence>
<dbReference type="SUPFAM" id="SSF51556">
    <property type="entry name" value="Metallo-dependent hydrolases"/>
    <property type="match status" value="1"/>
</dbReference>
<keyword evidence="7" id="KW-1185">Reference proteome</keyword>
<dbReference type="Gene3D" id="3.20.20.140">
    <property type="entry name" value="Metal-dependent hydrolases"/>
    <property type="match status" value="1"/>
</dbReference>
<name>A0A3B5Q3Q1_XIPMA</name>
<evidence type="ECO:0000256" key="3">
    <source>
        <dbReference type="ARBA" id="ARBA00022801"/>
    </source>
</evidence>
<keyword evidence="2 5" id="KW-0479">Metal-binding</keyword>
<reference evidence="7" key="2">
    <citation type="journal article" date="2013" name="Nat. Genet.">
        <title>The genome of the platyfish, Xiphophorus maculatus, provides insights into evolutionary adaptation and several complex traits.</title>
        <authorList>
            <person name="Schartl M."/>
            <person name="Walter R.B."/>
            <person name="Shen Y."/>
            <person name="Garcia T."/>
            <person name="Catchen J."/>
            <person name="Amores A."/>
            <person name="Braasch I."/>
            <person name="Chalopin D."/>
            <person name="Volff J.N."/>
            <person name="Lesch K.P."/>
            <person name="Bisazza A."/>
            <person name="Minx P."/>
            <person name="Hillier L."/>
            <person name="Wilson R.K."/>
            <person name="Fuerstenberg S."/>
            <person name="Boore J."/>
            <person name="Searle S."/>
            <person name="Postlethwait J.H."/>
            <person name="Warren W.C."/>
        </authorList>
    </citation>
    <scope>NUCLEOTIDE SEQUENCE [LARGE SCALE GENOMIC DNA]</scope>
    <source>
        <strain evidence="7">JP 163 A</strain>
    </source>
</reference>
<organism evidence="6 7">
    <name type="scientific">Xiphophorus maculatus</name>
    <name type="common">Southern platyfish</name>
    <name type="synonym">Platypoecilus maculatus</name>
    <dbReference type="NCBI Taxonomy" id="8083"/>
    <lineage>
        <taxon>Eukaryota</taxon>
        <taxon>Metazoa</taxon>
        <taxon>Chordata</taxon>
        <taxon>Craniata</taxon>
        <taxon>Vertebrata</taxon>
        <taxon>Euteleostomi</taxon>
        <taxon>Actinopterygii</taxon>
        <taxon>Neopterygii</taxon>
        <taxon>Teleostei</taxon>
        <taxon>Neoteleostei</taxon>
        <taxon>Acanthomorphata</taxon>
        <taxon>Ovalentaria</taxon>
        <taxon>Atherinomorphae</taxon>
        <taxon>Cyprinodontiformes</taxon>
        <taxon>Poeciliidae</taxon>
        <taxon>Poeciliinae</taxon>
        <taxon>Xiphophorus</taxon>
    </lineage>
</organism>
<sequence length="227" mass="25090">MLSGFLPAGRHLLVRSHRYPDLVAPCLGLHPLQAAGGQHSVRPQVTTFTSALLTLKIRGAYRCRDASIGLDFTPWCAPTQQDRDDQMKVFIGQLDIAMEMDLPVNVHSRSAAKVTIDTMRRRGEALLHNFSGKPAAALEAVEAGFFFSFPPAVCRNQDRLIQRIPLDHICLETDSPALGLHKNVSRNEPANIALSCSYIAKVKGQTPETVRDVTTQNAYRLFSRASR</sequence>
<accession>A0A3B5Q3Q1</accession>
<dbReference type="GO" id="GO:0046872">
    <property type="term" value="F:metal ion binding"/>
    <property type="evidence" value="ECO:0007669"/>
    <property type="project" value="UniProtKB-KW"/>
</dbReference>
<evidence type="ECO:0000256" key="2">
    <source>
        <dbReference type="ARBA" id="ARBA00022723"/>
    </source>
</evidence>
<reference evidence="7" key="1">
    <citation type="submission" date="2012-01" db="EMBL/GenBank/DDBJ databases">
        <authorList>
            <person name="Walter R."/>
            <person name="Schartl M."/>
            <person name="Warren W."/>
        </authorList>
    </citation>
    <scope>NUCLEOTIDE SEQUENCE [LARGE SCALE GENOMIC DNA]</scope>
    <source>
        <strain evidence="7">JP 163 A</strain>
    </source>
</reference>
<comment type="similarity">
    <text evidence="1">Belongs to the metallo-dependent hydrolases superfamily. TatD-type hydrolase family.</text>
</comment>
<proteinExistence type="inferred from homology"/>
<protein>
    <submittedName>
        <fullName evidence="6">TatD DNase domain containing 3</fullName>
    </submittedName>
</protein>
<reference evidence="6" key="4">
    <citation type="submission" date="2025-09" db="UniProtKB">
        <authorList>
            <consortium name="Ensembl"/>
        </authorList>
    </citation>
    <scope>IDENTIFICATION</scope>
    <source>
        <strain evidence="6">JP 163 A</strain>
    </source>
</reference>
<dbReference type="Ensembl" id="ENSXMAT00000029469.1">
    <property type="protein sequence ID" value="ENSXMAP00000025735.1"/>
    <property type="gene ID" value="ENSXMAG00000004591.2"/>
</dbReference>
<dbReference type="Pfam" id="PF01026">
    <property type="entry name" value="TatD_DNase"/>
    <property type="match status" value="1"/>
</dbReference>
<dbReference type="PIRSF" id="PIRSF005902">
    <property type="entry name" value="DNase_TatD"/>
    <property type="match status" value="1"/>
</dbReference>